<dbReference type="Proteomes" id="UP000325243">
    <property type="component" value="Unassembled WGS sequence"/>
</dbReference>
<sequence length="208" mass="21818">MGRRLAPLAAAFAVLSLGLTFALTPQAPAPAQMPGASEAFSGDTQTVSVAADVAAPDVSHESYVSTTGPETLVESGTNHDWAKLVLISGDFPLTQANIDVMLRWMRQENGPDNWWNRNNPLNNGNGSGGGSGLGSYATLSIAAEYAADSLRRYAFYDAIEASLEAGTDANATAQAIWASPWATSHYGYGSHWSTAPVKVITAPESAWG</sequence>
<keyword evidence="1" id="KW-0732">Signal</keyword>
<gene>
    <name evidence="2" type="ORF">FYC51_08660</name>
</gene>
<evidence type="ECO:0000313" key="2">
    <source>
        <dbReference type="EMBL" id="TYL54676.1"/>
    </source>
</evidence>
<protein>
    <submittedName>
        <fullName evidence="2">Uncharacterized protein</fullName>
    </submittedName>
</protein>
<evidence type="ECO:0000256" key="1">
    <source>
        <dbReference type="SAM" id="SignalP"/>
    </source>
</evidence>
<name>A0A5S4V6M5_9MICO</name>
<keyword evidence="3" id="KW-1185">Reference proteome</keyword>
<comment type="caution">
    <text evidence="2">The sequence shown here is derived from an EMBL/GenBank/DDBJ whole genome shotgun (WGS) entry which is preliminary data.</text>
</comment>
<dbReference type="EMBL" id="VSSB01000001">
    <property type="protein sequence ID" value="TYL54676.1"/>
    <property type="molecule type" value="Genomic_DNA"/>
</dbReference>
<dbReference type="AlphaFoldDB" id="A0A5S4V6M5"/>
<feature type="signal peptide" evidence="1">
    <location>
        <begin position="1"/>
        <end position="22"/>
    </location>
</feature>
<reference evidence="2 3" key="1">
    <citation type="submission" date="2019-08" db="EMBL/GenBank/DDBJ databases">
        <authorList>
            <person name="Hu J."/>
        </authorList>
    </citation>
    <scope>NUCLEOTIDE SEQUENCE [LARGE SCALE GENOMIC DNA]</scope>
    <source>
        <strain evidence="2 3">NEAU-184</strain>
    </source>
</reference>
<feature type="chain" id="PRO_5038359218" evidence="1">
    <location>
        <begin position="23"/>
        <end position="208"/>
    </location>
</feature>
<accession>A0A5S4V6M5</accession>
<proteinExistence type="predicted"/>
<organism evidence="2 3">
    <name type="scientific">Agromyces mariniharenae</name>
    <dbReference type="NCBI Taxonomy" id="2604423"/>
    <lineage>
        <taxon>Bacteria</taxon>
        <taxon>Bacillati</taxon>
        <taxon>Actinomycetota</taxon>
        <taxon>Actinomycetes</taxon>
        <taxon>Micrococcales</taxon>
        <taxon>Microbacteriaceae</taxon>
        <taxon>Agromyces</taxon>
    </lineage>
</organism>
<evidence type="ECO:0000313" key="3">
    <source>
        <dbReference type="Proteomes" id="UP000325243"/>
    </source>
</evidence>